<dbReference type="Pfam" id="PF09681">
    <property type="entry name" value="Phage_rep_org_N"/>
    <property type="match status" value="1"/>
</dbReference>
<dbReference type="NCBIfam" id="TIGR01714">
    <property type="entry name" value="phage_rep_org_N"/>
    <property type="match status" value="1"/>
</dbReference>
<protein>
    <recommendedName>
        <fullName evidence="2">Phage replisome organiser N-terminal domain-containing protein</fullName>
    </recommendedName>
</protein>
<dbReference type="InterPro" id="IPR053162">
    <property type="entry name" value="DnaD"/>
</dbReference>
<name>A0A1S9N4N8_CLOBE</name>
<feature type="compositionally biased region" description="Basic and acidic residues" evidence="1">
    <location>
        <begin position="364"/>
        <end position="395"/>
    </location>
</feature>
<comment type="caution">
    <text evidence="3">The sequence shown here is derived from an EMBL/GenBank/DDBJ whole genome shotgun (WGS) entry which is preliminary data.</text>
</comment>
<evidence type="ECO:0000313" key="3">
    <source>
        <dbReference type="EMBL" id="OOP72516.1"/>
    </source>
</evidence>
<dbReference type="SUPFAM" id="SSF158499">
    <property type="entry name" value="DnaD domain-like"/>
    <property type="match status" value="1"/>
</dbReference>
<dbReference type="RefSeq" id="WP_078116304.1">
    <property type="nucleotide sequence ID" value="NZ_MWMH01000005.1"/>
</dbReference>
<gene>
    <name evidence="3" type="ORF">CBEIBR21_16435</name>
</gene>
<accession>A0A1S9N4N8</accession>
<sequence>MYENIWIKVEVNMFNGPKSKIIDTYDKNDTIHYVWFRCMTLAGAVNDNGYLYINKDMPYTIKTLAIEFNRSIDDVKYAIKVLKKLQMIEYTEDKFFRVKNWTKHQNMDALEKIRIDRNNRVAKHRAKIKSEKFKEMNQDNNMENSDGDEFENSNNNVNEMKVEDTTEEISNMTTKNGDEDYSDIHSKKNDSCNTKGLKINVTCNNEVTCSNVTVTDKIKNKKKTKKEDKDIESEEDEALNSSITLIKQNTERKMYGVSNNKDQILEKYEIKDFALNLSNGCERLAKYHESVTGRIGGLEHGKLRGAIAMHGESHVKMAIDAAIKVGKAEMDYINGILSNWRREGYPEDNMEVRKNGFRSAGKSNKADKNEFTGFKPKEPRKLTEIQRKKAESNLI</sequence>
<dbReference type="PANTHER" id="PTHR37293">
    <property type="entry name" value="PHAGE REPLICATION PROTEIN-RELATED"/>
    <property type="match status" value="1"/>
</dbReference>
<feature type="region of interest" description="Disordered" evidence="1">
    <location>
        <begin position="357"/>
        <end position="395"/>
    </location>
</feature>
<feature type="domain" description="Phage replisome organiser N-terminal" evidence="2">
    <location>
        <begin position="6"/>
        <end position="125"/>
    </location>
</feature>
<organism evidence="3 4">
    <name type="scientific">Clostridium beijerinckii</name>
    <name type="common">Clostridium MP</name>
    <dbReference type="NCBI Taxonomy" id="1520"/>
    <lineage>
        <taxon>Bacteria</taxon>
        <taxon>Bacillati</taxon>
        <taxon>Bacillota</taxon>
        <taxon>Clostridia</taxon>
        <taxon>Eubacteriales</taxon>
        <taxon>Clostridiaceae</taxon>
        <taxon>Clostridium</taxon>
    </lineage>
</organism>
<reference evidence="3 4" key="1">
    <citation type="submission" date="2017-02" db="EMBL/GenBank/DDBJ databases">
        <title>Genome sequence of Clostridium beijerinckii Br21.</title>
        <authorList>
            <person name="Fonseca B.C."/>
            <person name="Guazzaroni M.E."/>
            <person name="Riano-Pachon D.M."/>
            <person name="Reginatto V."/>
        </authorList>
    </citation>
    <scope>NUCLEOTIDE SEQUENCE [LARGE SCALE GENOMIC DNA]</scope>
    <source>
        <strain evidence="3 4">Br21</strain>
    </source>
</reference>
<dbReference type="Gene3D" id="1.10.10.630">
    <property type="entry name" value="DnaD domain-like"/>
    <property type="match status" value="1"/>
</dbReference>
<proteinExistence type="predicted"/>
<dbReference type="EMBL" id="MWMH01000005">
    <property type="protein sequence ID" value="OOP72516.1"/>
    <property type="molecule type" value="Genomic_DNA"/>
</dbReference>
<dbReference type="PANTHER" id="PTHR37293:SF7">
    <property type="entry name" value="HYPOTHETICAL PHAGE PROTEIN"/>
    <property type="match status" value="1"/>
</dbReference>
<dbReference type="Proteomes" id="UP000190959">
    <property type="component" value="Unassembled WGS sequence"/>
</dbReference>
<dbReference type="AlphaFoldDB" id="A0A1S9N4N8"/>
<dbReference type="InterPro" id="IPR034829">
    <property type="entry name" value="DnaD-like_sf"/>
</dbReference>
<evidence type="ECO:0000259" key="2">
    <source>
        <dbReference type="Pfam" id="PF09681"/>
    </source>
</evidence>
<dbReference type="InterPro" id="IPR010056">
    <property type="entry name" value="Phage_rep_org__N"/>
</dbReference>
<evidence type="ECO:0000313" key="4">
    <source>
        <dbReference type="Proteomes" id="UP000190959"/>
    </source>
</evidence>
<evidence type="ECO:0000256" key="1">
    <source>
        <dbReference type="SAM" id="MobiDB-lite"/>
    </source>
</evidence>